<proteinExistence type="predicted"/>
<dbReference type="RefSeq" id="WP_340293457.1">
    <property type="nucleotide sequence ID" value="NZ_JBBEOI010000109.1"/>
</dbReference>
<accession>A0ABV7WF92</accession>
<name>A0ABV7WF92_9MICO</name>
<evidence type="ECO:0000313" key="1">
    <source>
        <dbReference type="EMBL" id="MFC3687741.1"/>
    </source>
</evidence>
<comment type="caution">
    <text evidence="1">The sequence shown here is derived from an EMBL/GenBank/DDBJ whole genome shotgun (WGS) entry which is preliminary data.</text>
</comment>
<sequence>MPRAATPALVVLGVGVLVAGAVLARPGTAADDAAVEATRASLEAVADPSAPVPEPLDPQGAVVVREDGVDGLRLGMGTAEVVAAGFSVQEEPVGGCRRVLPGLSDTGPGDGVAGWLVEDRLASVTVDARTGAGSSFLGPGVGARLDDLEAPGLLRATTTVPVPWQEASVTVDVAWLRPTPSVRAAFVDLTGDGRVDHVQVRDDAATRCAAEAERVRATEEAALPVLDLQGRGPLRVGAPLAEAAGLVAVQDEGDSANGTADDGGPSCRLAMGDGEPGLLYLVLSDPGPGGPVVAGITVDAGRTDTGLEVGDPPLDVADAYPGLTAAYLEDRWGQGLSADWQLPGGVLRLWPRREQVPVVDVDAVLVGPRDVVGLVQVGPGC</sequence>
<dbReference type="Proteomes" id="UP001595685">
    <property type="component" value="Unassembled WGS sequence"/>
</dbReference>
<evidence type="ECO:0008006" key="3">
    <source>
        <dbReference type="Google" id="ProtNLM"/>
    </source>
</evidence>
<organism evidence="1 2">
    <name type="scientific">Aquipuribacter hungaricus</name>
    <dbReference type="NCBI Taxonomy" id="545624"/>
    <lineage>
        <taxon>Bacteria</taxon>
        <taxon>Bacillati</taxon>
        <taxon>Actinomycetota</taxon>
        <taxon>Actinomycetes</taxon>
        <taxon>Micrococcales</taxon>
        <taxon>Intrasporangiaceae</taxon>
        <taxon>Aquipuribacter</taxon>
    </lineage>
</organism>
<reference evidence="2" key="1">
    <citation type="journal article" date="2019" name="Int. J. Syst. Evol. Microbiol.">
        <title>The Global Catalogue of Microorganisms (GCM) 10K type strain sequencing project: providing services to taxonomists for standard genome sequencing and annotation.</title>
        <authorList>
            <consortium name="The Broad Institute Genomics Platform"/>
            <consortium name="The Broad Institute Genome Sequencing Center for Infectious Disease"/>
            <person name="Wu L."/>
            <person name="Ma J."/>
        </authorList>
    </citation>
    <scope>NUCLEOTIDE SEQUENCE [LARGE SCALE GENOMIC DNA]</scope>
    <source>
        <strain evidence="2">NCAIM B.02333</strain>
    </source>
</reference>
<protein>
    <recommendedName>
        <fullName evidence="3">VCBS repeat-containing protein</fullName>
    </recommendedName>
</protein>
<dbReference type="EMBL" id="JBHRWW010000002">
    <property type="protein sequence ID" value="MFC3687741.1"/>
    <property type="molecule type" value="Genomic_DNA"/>
</dbReference>
<gene>
    <name evidence="1" type="ORF">ACFOLH_05230</name>
</gene>
<keyword evidence="2" id="KW-1185">Reference proteome</keyword>
<evidence type="ECO:0000313" key="2">
    <source>
        <dbReference type="Proteomes" id="UP001595685"/>
    </source>
</evidence>